<feature type="transmembrane region" description="Helical" evidence="5">
    <location>
        <begin position="199"/>
        <end position="222"/>
    </location>
</feature>
<evidence type="ECO:0000256" key="2">
    <source>
        <dbReference type="ARBA" id="ARBA00022692"/>
    </source>
</evidence>
<keyword evidence="2 5" id="KW-0812">Transmembrane</keyword>
<feature type="transmembrane region" description="Helical" evidence="5">
    <location>
        <begin position="59"/>
        <end position="76"/>
    </location>
</feature>
<keyword evidence="3 5" id="KW-1133">Transmembrane helix</keyword>
<protein>
    <submittedName>
        <fullName evidence="6">LrgB family protein</fullName>
    </submittedName>
</protein>
<comment type="caution">
    <text evidence="6">The sequence shown here is derived from an EMBL/GenBank/DDBJ whole genome shotgun (WGS) entry which is preliminary data.</text>
</comment>
<evidence type="ECO:0000313" key="6">
    <source>
        <dbReference type="EMBL" id="PJO74217.1"/>
    </source>
</evidence>
<dbReference type="Proteomes" id="UP000243446">
    <property type="component" value="Unassembled WGS sequence"/>
</dbReference>
<dbReference type="RefSeq" id="WP_074382655.1">
    <property type="nucleotide sequence ID" value="NZ_CBDBYO010000028.1"/>
</dbReference>
<evidence type="ECO:0000256" key="4">
    <source>
        <dbReference type="ARBA" id="ARBA00023136"/>
    </source>
</evidence>
<dbReference type="PANTHER" id="PTHR30249">
    <property type="entry name" value="PUTATIVE SEROTONIN TRANSPORTER"/>
    <property type="match status" value="1"/>
</dbReference>
<sequence length="225" mass="24717">MLSIIFLLLTVFGYIVFLRIYHKFPNMLLAPGIAVPLILIILLYVLQVKYQQYMQFNQGLVWMIGPTTVAFALPIYEYKHILTKHFISISLGIVFGMLSGVLSSYALAQYFSLDRTLTLSLMTRSISTPFAMELANQINGSIELSILFTMLTGIAAVLVANLVFGLINLKNNVAQGAALGNAGHGFGTVKAFLRHTDEGVAACLCMILSGILMVFVGPYLILMLI</sequence>
<dbReference type="GO" id="GO:0016020">
    <property type="term" value="C:membrane"/>
    <property type="evidence" value="ECO:0007669"/>
    <property type="project" value="UniProtKB-SubCell"/>
</dbReference>
<feature type="transmembrane region" description="Helical" evidence="5">
    <location>
        <begin position="88"/>
        <end position="108"/>
    </location>
</feature>
<evidence type="ECO:0000313" key="7">
    <source>
        <dbReference type="Proteomes" id="UP000243446"/>
    </source>
</evidence>
<evidence type="ECO:0000256" key="1">
    <source>
        <dbReference type="ARBA" id="ARBA00004141"/>
    </source>
</evidence>
<feature type="transmembrane region" description="Helical" evidence="5">
    <location>
        <begin position="144"/>
        <end position="167"/>
    </location>
</feature>
<name>A0A2H9YNM0_9GAMM</name>
<dbReference type="PANTHER" id="PTHR30249:SF16">
    <property type="entry name" value="INNER MEMBRANE PROTEIN"/>
    <property type="match status" value="1"/>
</dbReference>
<gene>
    <name evidence="6" type="ORF">CWI32_14730</name>
</gene>
<proteinExistence type="predicted"/>
<reference evidence="6 7" key="1">
    <citation type="submission" date="2017-11" db="EMBL/GenBank/DDBJ databases">
        <title>Revising the taxonomy of the Acinetobacter lwoffii group: the description of Acinetobacter pseudolwoffii sp. nov. and emended description of Acinetobacter lwoffii.</title>
        <authorList>
            <person name="Nemec A."/>
            <person name="Radolfova-Krizova L."/>
        </authorList>
    </citation>
    <scope>NUCLEOTIDE SEQUENCE [LARGE SCALE GENOMIC DNA]</scope>
    <source>
        <strain evidence="6 7">ANC 5044</strain>
    </source>
</reference>
<dbReference type="GeneID" id="97176389"/>
<dbReference type="AlphaFoldDB" id="A0A2H9YNM0"/>
<evidence type="ECO:0000256" key="5">
    <source>
        <dbReference type="SAM" id="Phobius"/>
    </source>
</evidence>
<comment type="subcellular location">
    <subcellularLocation>
        <location evidence="1">Membrane</location>
        <topology evidence="1">Multi-pass membrane protein</topology>
    </subcellularLocation>
</comment>
<keyword evidence="4 5" id="KW-0472">Membrane</keyword>
<dbReference type="InterPro" id="IPR007300">
    <property type="entry name" value="CidB/LrgB"/>
</dbReference>
<dbReference type="Pfam" id="PF04172">
    <property type="entry name" value="LrgB"/>
    <property type="match status" value="1"/>
</dbReference>
<accession>A0A2H9YNM0</accession>
<evidence type="ECO:0000256" key="3">
    <source>
        <dbReference type="ARBA" id="ARBA00022989"/>
    </source>
</evidence>
<organism evidence="6 7">
    <name type="scientific">Acinetobacter pseudolwoffii</name>
    <dbReference type="NCBI Taxonomy" id="2053287"/>
    <lineage>
        <taxon>Bacteria</taxon>
        <taxon>Pseudomonadati</taxon>
        <taxon>Pseudomonadota</taxon>
        <taxon>Gammaproteobacteria</taxon>
        <taxon>Moraxellales</taxon>
        <taxon>Moraxellaceae</taxon>
        <taxon>Acinetobacter</taxon>
    </lineage>
</organism>
<dbReference type="EMBL" id="PHRG01000018">
    <property type="protein sequence ID" value="PJO74217.1"/>
    <property type="molecule type" value="Genomic_DNA"/>
</dbReference>
<feature type="transmembrane region" description="Helical" evidence="5">
    <location>
        <begin position="28"/>
        <end position="47"/>
    </location>
</feature>